<dbReference type="InterPro" id="IPR018077">
    <property type="entry name" value="Glyco_hydro_fam25_subgr"/>
</dbReference>
<dbReference type="Pfam" id="PF01183">
    <property type="entry name" value="Glyco_hydro_25"/>
    <property type="match status" value="1"/>
</dbReference>
<evidence type="ECO:0000313" key="5">
    <source>
        <dbReference type="Proteomes" id="UP000256599"/>
    </source>
</evidence>
<dbReference type="GO" id="GO:0003796">
    <property type="term" value="F:lysozyme activity"/>
    <property type="evidence" value="ECO:0007669"/>
    <property type="project" value="InterPro"/>
</dbReference>
<dbReference type="GO" id="GO:0016998">
    <property type="term" value="P:cell wall macromolecule catabolic process"/>
    <property type="evidence" value="ECO:0007669"/>
    <property type="project" value="InterPro"/>
</dbReference>
<dbReference type="SMART" id="SM00641">
    <property type="entry name" value="Glyco_25"/>
    <property type="match status" value="1"/>
</dbReference>
<evidence type="ECO:0000256" key="1">
    <source>
        <dbReference type="ARBA" id="ARBA00010646"/>
    </source>
</evidence>
<comment type="similarity">
    <text evidence="1">Belongs to the glycosyl hydrolase 25 family.</text>
</comment>
<reference evidence="4 5" key="1">
    <citation type="submission" date="2018-04" db="EMBL/GenBank/DDBJ databases">
        <title>Novel Campyloabacter and Helicobacter Species and Strains.</title>
        <authorList>
            <person name="Mannion A.J."/>
            <person name="Shen Z."/>
            <person name="Fox J.G."/>
        </authorList>
    </citation>
    <scope>NUCLEOTIDE SEQUENCE [LARGE SCALE GENOMIC DNA]</scope>
    <source>
        <strain evidence="4 5">MIT 98-6070</strain>
    </source>
</reference>
<accession>A0A3D8I828</accession>
<name>A0A3D8I828_9HELI</name>
<dbReference type="CDD" id="cd06413">
    <property type="entry name" value="GH25_muramidase_1"/>
    <property type="match status" value="1"/>
</dbReference>
<dbReference type="PANTHER" id="PTHR34135">
    <property type="entry name" value="LYSOZYME"/>
    <property type="match status" value="1"/>
</dbReference>
<dbReference type="PROSITE" id="PS51904">
    <property type="entry name" value="GLYCOSYL_HYDROL_F25_2"/>
    <property type="match status" value="1"/>
</dbReference>
<evidence type="ECO:0000313" key="4">
    <source>
        <dbReference type="EMBL" id="RDU61175.1"/>
    </source>
</evidence>
<protein>
    <submittedName>
        <fullName evidence="4">Lysozyme</fullName>
    </submittedName>
</protein>
<dbReference type="GO" id="GO:0009253">
    <property type="term" value="P:peptidoglycan catabolic process"/>
    <property type="evidence" value="ECO:0007669"/>
    <property type="project" value="InterPro"/>
</dbReference>
<gene>
    <name evidence="4" type="ORF">CQA63_00095</name>
</gene>
<evidence type="ECO:0000256" key="3">
    <source>
        <dbReference type="ARBA" id="ARBA00023295"/>
    </source>
</evidence>
<dbReference type="InterPro" id="IPR002053">
    <property type="entry name" value="Glyco_hydro_25"/>
</dbReference>
<organism evidence="4 5">
    <name type="scientific">Helicobacter marmotae</name>
    <dbReference type="NCBI Taxonomy" id="152490"/>
    <lineage>
        <taxon>Bacteria</taxon>
        <taxon>Pseudomonadati</taxon>
        <taxon>Campylobacterota</taxon>
        <taxon>Epsilonproteobacteria</taxon>
        <taxon>Campylobacterales</taxon>
        <taxon>Helicobacteraceae</taxon>
        <taxon>Helicobacter</taxon>
    </lineage>
</organism>
<dbReference type="PANTHER" id="PTHR34135:SF2">
    <property type="entry name" value="LYSOZYME"/>
    <property type="match status" value="1"/>
</dbReference>
<dbReference type="SUPFAM" id="SSF51445">
    <property type="entry name" value="(Trans)glycosidases"/>
    <property type="match status" value="1"/>
</dbReference>
<evidence type="ECO:0000256" key="2">
    <source>
        <dbReference type="ARBA" id="ARBA00022801"/>
    </source>
</evidence>
<keyword evidence="3" id="KW-0326">Glycosidase</keyword>
<comment type="caution">
    <text evidence="4">The sequence shown here is derived from an EMBL/GenBank/DDBJ whole genome shotgun (WGS) entry which is preliminary data.</text>
</comment>
<dbReference type="Proteomes" id="UP000256599">
    <property type="component" value="Unassembled WGS sequence"/>
</dbReference>
<keyword evidence="2" id="KW-0378">Hydrolase</keyword>
<dbReference type="EMBL" id="NXLR01000001">
    <property type="protein sequence ID" value="RDU61175.1"/>
    <property type="molecule type" value="Genomic_DNA"/>
</dbReference>
<dbReference type="GO" id="GO:0016052">
    <property type="term" value="P:carbohydrate catabolic process"/>
    <property type="evidence" value="ECO:0007669"/>
    <property type="project" value="TreeGrafter"/>
</dbReference>
<dbReference type="AlphaFoldDB" id="A0A3D8I828"/>
<proteinExistence type="inferred from homology"/>
<dbReference type="InterPro" id="IPR017853">
    <property type="entry name" value="GH"/>
</dbReference>
<dbReference type="OrthoDB" id="9798192at2"/>
<keyword evidence="5" id="KW-1185">Reference proteome</keyword>
<dbReference type="Gene3D" id="3.20.20.80">
    <property type="entry name" value="Glycosidases"/>
    <property type="match status" value="1"/>
</dbReference>
<sequence length="235" mass="27182">MPSLKAYPVKGVDVSAHQGQIDWEILAKEHISFAFIKATEGSSWVDKQFASNFKNAQKAGLYVGAYHFFSFDSPGLTQAANFIAQVPPLMSEKLLPPVVDVEFYGSKASNPPPKEDVYREIEVLLVRLEEHYGMKPIIYTTPSFYDMYLRNQFESYPLWIRSVFFAPHSFIAKVFNVHFAKDRWSFWQYNPKAVLKGYSGGERYIDLNAFNGDLEHFQSWLKENKNNARNHHIQR</sequence>